<sequence>MTIPYLSEFLMLAALHIAVVISPGPNLTLVAKNSVTMQFRLTLYCVFGIAVGSFLHVSFAILGLSGFVVRVPTLYLALQFLGASYLIYVGFKALKTKPYDVDAEVAHSARVSTACTAFREGFINMMGNPKAYLFVFALFTQVVGATPIIIKVLYGVWMSLVDIVWFAFVAFLLSSPLVKTRFTSKLHYLARVFGIVLIGFGLRILVSPFL</sequence>
<dbReference type="InterPro" id="IPR001123">
    <property type="entry name" value="LeuE-type"/>
</dbReference>
<protein>
    <recommendedName>
        <fullName evidence="9">Amino acid transporter</fullName>
    </recommendedName>
</protein>
<proteinExistence type="predicted"/>
<comment type="subcellular location">
    <subcellularLocation>
        <location evidence="1">Cell membrane</location>
        <topology evidence="1">Multi-pass membrane protein</topology>
    </subcellularLocation>
</comment>
<name>A0A1G2ME27_9BACT</name>
<evidence type="ECO:0008006" key="9">
    <source>
        <dbReference type="Google" id="ProtNLM"/>
    </source>
</evidence>
<evidence type="ECO:0000256" key="2">
    <source>
        <dbReference type="ARBA" id="ARBA00022475"/>
    </source>
</evidence>
<dbReference type="Proteomes" id="UP000178121">
    <property type="component" value="Unassembled WGS sequence"/>
</dbReference>
<keyword evidence="2" id="KW-1003">Cell membrane</keyword>
<comment type="caution">
    <text evidence="7">The sequence shown here is derived from an EMBL/GenBank/DDBJ whole genome shotgun (WGS) entry which is preliminary data.</text>
</comment>
<evidence type="ECO:0000256" key="5">
    <source>
        <dbReference type="ARBA" id="ARBA00023136"/>
    </source>
</evidence>
<feature type="transmembrane region" description="Helical" evidence="6">
    <location>
        <begin position="131"/>
        <end position="150"/>
    </location>
</feature>
<dbReference type="GO" id="GO:0005886">
    <property type="term" value="C:plasma membrane"/>
    <property type="evidence" value="ECO:0007669"/>
    <property type="project" value="UniProtKB-SubCell"/>
</dbReference>
<organism evidence="7 8">
    <name type="scientific">Candidatus Taylorbacteria bacterium RIFCSPHIGHO2_01_FULL_51_15</name>
    <dbReference type="NCBI Taxonomy" id="1802304"/>
    <lineage>
        <taxon>Bacteria</taxon>
        <taxon>Candidatus Tayloriibacteriota</taxon>
    </lineage>
</organism>
<dbReference type="PANTHER" id="PTHR30086:SF21">
    <property type="entry name" value="TRANSPORT PROTEIN"/>
    <property type="match status" value="1"/>
</dbReference>
<feature type="transmembrane region" description="Helical" evidence="6">
    <location>
        <begin position="156"/>
        <end position="174"/>
    </location>
</feature>
<evidence type="ECO:0000313" key="7">
    <source>
        <dbReference type="EMBL" id="OHA21262.1"/>
    </source>
</evidence>
<keyword evidence="3 6" id="KW-0812">Transmembrane</keyword>
<dbReference type="PANTHER" id="PTHR30086">
    <property type="entry name" value="ARGININE EXPORTER PROTEIN ARGO"/>
    <property type="match status" value="1"/>
</dbReference>
<dbReference type="Pfam" id="PF01810">
    <property type="entry name" value="LysE"/>
    <property type="match status" value="1"/>
</dbReference>
<evidence type="ECO:0000313" key="8">
    <source>
        <dbReference type="Proteomes" id="UP000178121"/>
    </source>
</evidence>
<evidence type="ECO:0000256" key="1">
    <source>
        <dbReference type="ARBA" id="ARBA00004651"/>
    </source>
</evidence>
<evidence type="ECO:0000256" key="6">
    <source>
        <dbReference type="SAM" id="Phobius"/>
    </source>
</evidence>
<feature type="transmembrane region" description="Helical" evidence="6">
    <location>
        <begin position="6"/>
        <end position="29"/>
    </location>
</feature>
<evidence type="ECO:0000256" key="4">
    <source>
        <dbReference type="ARBA" id="ARBA00022989"/>
    </source>
</evidence>
<gene>
    <name evidence="7" type="ORF">A2849_00510</name>
</gene>
<reference evidence="7 8" key="1">
    <citation type="journal article" date="2016" name="Nat. Commun.">
        <title>Thousands of microbial genomes shed light on interconnected biogeochemical processes in an aquifer system.</title>
        <authorList>
            <person name="Anantharaman K."/>
            <person name="Brown C.T."/>
            <person name="Hug L.A."/>
            <person name="Sharon I."/>
            <person name="Castelle C.J."/>
            <person name="Probst A.J."/>
            <person name="Thomas B.C."/>
            <person name="Singh A."/>
            <person name="Wilkins M.J."/>
            <person name="Karaoz U."/>
            <person name="Brodie E.L."/>
            <person name="Williams K.H."/>
            <person name="Hubbard S.S."/>
            <person name="Banfield J.F."/>
        </authorList>
    </citation>
    <scope>NUCLEOTIDE SEQUENCE [LARGE SCALE GENOMIC DNA]</scope>
</reference>
<feature type="transmembrane region" description="Helical" evidence="6">
    <location>
        <begin position="41"/>
        <end position="68"/>
    </location>
</feature>
<dbReference type="EMBL" id="MHRI01000011">
    <property type="protein sequence ID" value="OHA21262.1"/>
    <property type="molecule type" value="Genomic_DNA"/>
</dbReference>
<dbReference type="GO" id="GO:0015171">
    <property type="term" value="F:amino acid transmembrane transporter activity"/>
    <property type="evidence" value="ECO:0007669"/>
    <property type="project" value="TreeGrafter"/>
</dbReference>
<feature type="transmembrane region" description="Helical" evidence="6">
    <location>
        <begin position="186"/>
        <end position="206"/>
    </location>
</feature>
<keyword evidence="4 6" id="KW-1133">Transmembrane helix</keyword>
<feature type="transmembrane region" description="Helical" evidence="6">
    <location>
        <begin position="74"/>
        <end position="91"/>
    </location>
</feature>
<keyword evidence="5 6" id="KW-0472">Membrane</keyword>
<dbReference type="AlphaFoldDB" id="A0A1G2ME27"/>
<evidence type="ECO:0000256" key="3">
    <source>
        <dbReference type="ARBA" id="ARBA00022692"/>
    </source>
</evidence>
<accession>A0A1G2ME27</accession>